<reference evidence="2" key="1">
    <citation type="journal article" date="2021" name="ISME J.">
        <title>Genomic evolution of the class Acidithiobacillia: deep-branching Proteobacteria living in extreme acidic conditions.</title>
        <authorList>
            <person name="Moya-Beltran A."/>
            <person name="Beard S."/>
            <person name="Rojas-Villalobos C."/>
            <person name="Issotta F."/>
            <person name="Gallardo Y."/>
            <person name="Ulloa R."/>
            <person name="Giaveno A."/>
            <person name="Degli Esposti M."/>
            <person name="Johnson D.B."/>
            <person name="Quatrini R."/>
        </authorList>
    </citation>
    <scope>NUCLEOTIDE SEQUENCE</scope>
    <source>
        <strain evidence="2">DSM 583</strain>
    </source>
</reference>
<organism evidence="2 3">
    <name type="scientific">Acidithiobacillus ferridurans</name>
    <dbReference type="NCBI Taxonomy" id="1232575"/>
    <lineage>
        <taxon>Bacteria</taxon>
        <taxon>Pseudomonadati</taxon>
        <taxon>Pseudomonadota</taxon>
        <taxon>Acidithiobacillia</taxon>
        <taxon>Acidithiobacillales</taxon>
        <taxon>Acidithiobacillaceae</taxon>
        <taxon>Acidithiobacillus</taxon>
    </lineage>
</organism>
<protein>
    <submittedName>
        <fullName evidence="2">Uncharacterized protein</fullName>
    </submittedName>
</protein>
<dbReference type="RefSeq" id="WP_215886393.1">
    <property type="nucleotide sequence ID" value="NZ_CP134225.1"/>
</dbReference>
<dbReference type="AlphaFoldDB" id="A0A8X8G8V0"/>
<name>A0A8X8G8V0_ACIFI</name>
<feature type="transmembrane region" description="Helical" evidence="1">
    <location>
        <begin position="25"/>
        <end position="54"/>
    </location>
</feature>
<keyword evidence="1" id="KW-0812">Transmembrane</keyword>
<proteinExistence type="predicted"/>
<keyword evidence="1" id="KW-0472">Membrane</keyword>
<evidence type="ECO:0000256" key="1">
    <source>
        <dbReference type="SAM" id="Phobius"/>
    </source>
</evidence>
<evidence type="ECO:0000313" key="2">
    <source>
        <dbReference type="EMBL" id="MBU2721816.1"/>
    </source>
</evidence>
<comment type="caution">
    <text evidence="2">The sequence shown here is derived from an EMBL/GenBank/DDBJ whole genome shotgun (WGS) entry which is preliminary data.</text>
</comment>
<accession>A0A8X8G8V0</accession>
<keyword evidence="1" id="KW-1133">Transmembrane helix</keyword>
<dbReference type="Proteomes" id="UP000887300">
    <property type="component" value="Unassembled WGS sequence"/>
</dbReference>
<gene>
    <name evidence="2" type="ORF">HF568_00910</name>
</gene>
<evidence type="ECO:0000313" key="3">
    <source>
        <dbReference type="Proteomes" id="UP000887300"/>
    </source>
</evidence>
<dbReference type="EMBL" id="JABBHS010000027">
    <property type="protein sequence ID" value="MBU2721816.1"/>
    <property type="molecule type" value="Genomic_DNA"/>
</dbReference>
<sequence length="283" mass="28523">MRLLVAPGRVAPGRAAPREGIAPGAAGFSLIGLVVAMLAGAMITLGAFSMLSLAARNQTLSMNLTREIQKSAIMKAALDNTVSNAGGLIAPPVPGVTQPTADADLSDPFDAVTGLLFGNCEDGSLLQAVTNETSAMAGFLLSGHGYAQGSGTVTSSSAPSIPSVTMPNPISVTATQISYDYLVANNGAQELCNGVLQISGHVMTYTVSSDATQSGTSACTPDGQTSETTSYDIGAGWSFLPVVTQSGCMGSGFPVDSGDSITALRSAENGLPSTQVSVCIPNL</sequence>